<evidence type="ECO:0000313" key="2">
    <source>
        <dbReference type="EMBL" id="QCZ93594.1"/>
    </source>
</evidence>
<keyword evidence="3" id="KW-1185">Reference proteome</keyword>
<proteinExistence type="predicted"/>
<dbReference type="KEGG" id="salk:FBQ74_08855"/>
<dbReference type="PANTHER" id="PTHR46375:SF3">
    <property type="entry name" value="KELCH REPEAT AND BTB DOMAIN-CONTAINING PROTEIN 13"/>
    <property type="match status" value="1"/>
</dbReference>
<organism evidence="2 3">
    <name type="scientific">Salinimonas iocasae</name>
    <dbReference type="NCBI Taxonomy" id="2572577"/>
    <lineage>
        <taxon>Bacteria</taxon>
        <taxon>Pseudomonadati</taxon>
        <taxon>Pseudomonadota</taxon>
        <taxon>Gammaproteobacteria</taxon>
        <taxon>Alteromonadales</taxon>
        <taxon>Alteromonadaceae</taxon>
        <taxon>Alteromonas/Salinimonas group</taxon>
        <taxon>Salinimonas</taxon>
    </lineage>
</organism>
<feature type="signal peptide" evidence="1">
    <location>
        <begin position="1"/>
        <end position="21"/>
    </location>
</feature>
<dbReference type="InterPro" id="IPR006652">
    <property type="entry name" value="Kelch_1"/>
</dbReference>
<dbReference type="Proteomes" id="UP000304912">
    <property type="component" value="Chromosome"/>
</dbReference>
<keyword evidence="1" id="KW-0732">Signal</keyword>
<dbReference type="InterPro" id="IPR015915">
    <property type="entry name" value="Kelch-typ_b-propeller"/>
</dbReference>
<evidence type="ECO:0000313" key="3">
    <source>
        <dbReference type="Proteomes" id="UP000304912"/>
    </source>
</evidence>
<dbReference type="SUPFAM" id="SSF50965">
    <property type="entry name" value="Galactose oxidase, central domain"/>
    <property type="match status" value="1"/>
</dbReference>
<dbReference type="InterPro" id="IPR011043">
    <property type="entry name" value="Gal_Oxase/kelch_b-propeller"/>
</dbReference>
<dbReference type="Gene3D" id="2.120.10.80">
    <property type="entry name" value="Kelch-type beta propeller"/>
    <property type="match status" value="2"/>
</dbReference>
<dbReference type="PANTHER" id="PTHR46375">
    <property type="entry name" value="KELCH REPEAT AND BTB DOMAIN-CONTAINING PROTEIN 13-RELATED"/>
    <property type="match status" value="1"/>
</dbReference>
<dbReference type="AlphaFoldDB" id="A0A5B7YDC4"/>
<dbReference type="SMART" id="SM00612">
    <property type="entry name" value="Kelch"/>
    <property type="match status" value="5"/>
</dbReference>
<protein>
    <submittedName>
        <fullName evidence="2">Galactose oxidase</fullName>
    </submittedName>
</protein>
<dbReference type="EMBL" id="CP039852">
    <property type="protein sequence ID" value="QCZ93594.1"/>
    <property type="molecule type" value="Genomic_DNA"/>
</dbReference>
<accession>A0A5B7YDC4</accession>
<gene>
    <name evidence="2" type="ORF">FBQ74_08855</name>
</gene>
<sequence>MVKLPFPLLCCVALLSGPVSSAPDYYWSAGPALPEPTQEIYPAVFDNSVYVAGGLAESEQGIVVRDTVYQLDSSGQSWHSLTKLPEPRHHAMLVAQENALWSFGGFITAGDGQWVNTDSILRFDKNSGKWEQKSPMPVTLSETVSVVLNDKIHLIGGRSVKGRANGRWHDHEDTDWHGIYDSEAGVWKTATPLPTPRNSACAVEYDGKIHVIGGRQVDAGNLDTHEMYDPSTAQWQTLKPLPKKQAGLACVAYRHSIYVFGGEHFVDGGDVFTHVWQYDISRKKWEQVSTMPIPRHGLGAVVVNDQVWLIGGATDAGAEGTSAVVSKFKNMN</sequence>
<evidence type="ECO:0000256" key="1">
    <source>
        <dbReference type="SAM" id="SignalP"/>
    </source>
</evidence>
<feature type="chain" id="PRO_5022706481" evidence="1">
    <location>
        <begin position="22"/>
        <end position="332"/>
    </location>
</feature>
<dbReference type="InterPro" id="IPR052392">
    <property type="entry name" value="Kelch-BTB_domain-containing"/>
</dbReference>
<name>A0A5B7YDC4_9ALTE</name>
<dbReference type="RefSeq" id="WP_139756338.1">
    <property type="nucleotide sequence ID" value="NZ_CP039852.1"/>
</dbReference>
<dbReference type="Pfam" id="PF24681">
    <property type="entry name" value="Kelch_KLHDC2_KLHL20_DRC7"/>
    <property type="match status" value="1"/>
</dbReference>
<dbReference type="OrthoDB" id="9769308at2"/>
<reference evidence="2 3" key="1">
    <citation type="submission" date="2019-04" db="EMBL/GenBank/DDBJ databases">
        <title>Salinimonas iocasae sp. nov., a halophilic bacterium isolated from the outer tube casing of tubeworms in Okinawa Trough.</title>
        <authorList>
            <person name="Zhang H."/>
            <person name="Wang H."/>
            <person name="Li C."/>
        </authorList>
    </citation>
    <scope>NUCLEOTIDE SEQUENCE [LARGE SCALE GENOMIC DNA]</scope>
    <source>
        <strain evidence="2 3">KX18D6</strain>
    </source>
</reference>